<dbReference type="EMBL" id="MN740235">
    <property type="protein sequence ID" value="QHT95160.1"/>
    <property type="molecule type" value="Genomic_DNA"/>
</dbReference>
<sequence length="160" mass="17301">MPVNLPILSTSASIVNKINGSAQEIVTKVTNSDLISTAGRGVDGIMKDLGDLVGVVPLAGDKVGYVFKKGGEAVKVVTVTGNNVVIGSGKLVNGVLSGVTDLVVLTLDTAKGLVKQLTSMIGMPVKLGGRRRKRRRKSKRRKSRKSKKKKRRRTKRRRRR</sequence>
<feature type="region of interest" description="Disordered" evidence="1">
    <location>
        <begin position="125"/>
        <end position="160"/>
    </location>
</feature>
<dbReference type="AlphaFoldDB" id="A0A6C0IRG2"/>
<protein>
    <submittedName>
        <fullName evidence="2">Uncharacterized protein</fullName>
    </submittedName>
</protein>
<feature type="compositionally biased region" description="Basic residues" evidence="1">
    <location>
        <begin position="128"/>
        <end position="160"/>
    </location>
</feature>
<name>A0A6C0IRG2_9ZZZZ</name>
<evidence type="ECO:0000256" key="1">
    <source>
        <dbReference type="SAM" id="MobiDB-lite"/>
    </source>
</evidence>
<evidence type="ECO:0000313" key="2">
    <source>
        <dbReference type="EMBL" id="QHT95160.1"/>
    </source>
</evidence>
<accession>A0A6C0IRG2</accession>
<organism evidence="2">
    <name type="scientific">viral metagenome</name>
    <dbReference type="NCBI Taxonomy" id="1070528"/>
    <lineage>
        <taxon>unclassified sequences</taxon>
        <taxon>metagenomes</taxon>
        <taxon>organismal metagenomes</taxon>
    </lineage>
</organism>
<reference evidence="2" key="1">
    <citation type="journal article" date="2020" name="Nature">
        <title>Giant virus diversity and host interactions through global metagenomics.</title>
        <authorList>
            <person name="Schulz F."/>
            <person name="Roux S."/>
            <person name="Paez-Espino D."/>
            <person name="Jungbluth S."/>
            <person name="Walsh D.A."/>
            <person name="Denef V.J."/>
            <person name="McMahon K.D."/>
            <person name="Konstantinidis K.T."/>
            <person name="Eloe-Fadrosh E.A."/>
            <person name="Kyrpides N.C."/>
            <person name="Woyke T."/>
        </authorList>
    </citation>
    <scope>NUCLEOTIDE SEQUENCE</scope>
    <source>
        <strain evidence="2">GVMAG-M-3300024261-37</strain>
    </source>
</reference>
<proteinExistence type="predicted"/>